<feature type="compositionally biased region" description="Low complexity" evidence="5">
    <location>
        <begin position="92"/>
        <end position="113"/>
    </location>
</feature>
<feature type="transmembrane region" description="Helical" evidence="6">
    <location>
        <begin position="237"/>
        <end position="258"/>
    </location>
</feature>
<organism evidence="7 8">
    <name type="scientific">Podila minutissima</name>
    <dbReference type="NCBI Taxonomy" id="64525"/>
    <lineage>
        <taxon>Eukaryota</taxon>
        <taxon>Fungi</taxon>
        <taxon>Fungi incertae sedis</taxon>
        <taxon>Mucoromycota</taxon>
        <taxon>Mortierellomycotina</taxon>
        <taxon>Mortierellomycetes</taxon>
        <taxon>Mortierellales</taxon>
        <taxon>Mortierellaceae</taxon>
        <taxon>Podila</taxon>
    </lineage>
</organism>
<keyword evidence="4 6" id="KW-0472">Membrane</keyword>
<comment type="caution">
    <text evidence="7">The sequence shown here is derived from an EMBL/GenBank/DDBJ whole genome shotgun (WGS) entry which is preliminary data.</text>
</comment>
<feature type="compositionally biased region" description="Low complexity" evidence="5">
    <location>
        <begin position="24"/>
        <end position="58"/>
    </location>
</feature>
<name>A0A9P5SDI1_9FUNG</name>
<feature type="non-terminal residue" evidence="7">
    <location>
        <position position="402"/>
    </location>
</feature>
<feature type="compositionally biased region" description="Polar residues" evidence="5">
    <location>
        <begin position="8"/>
        <end position="23"/>
    </location>
</feature>
<sequence length="402" mass="42956">VSIDDSDTVATQWIQPSTATEPASSLLHGTSSSHTPSSSNWTEISNDNNNDNDNDSSSFPSSQQQGPSIHPSRMSPTARVLTRLTNPLKSIAASVSSRTSRFTSNTTAASTAAYSPLREREGEASSRHSNIHHSSTSAGGTHNPEGSSSSSSSSGPSSSSSSSRVMMHRPAMDGVFANLSAKPEVKSQKDNEQRPPTYESAVQDVTPPYYEMTVISPSVFGDEILIHGMPVGNFFHFLWNAAVAVSFQFIGVLLTYLLHNSHASKSGSMTGLGITLINFGIQMRGGLGAMLGYDTTEPGTGHVGEVTKPGAGGGSYMDDTGYVGDSDQYDDSNSAQDIDWLQSDMESHWVSLLLMIAGWLVIIKALAEYAYAKRTELVISAQPADERAVSARELREFMNGET</sequence>
<dbReference type="InterPro" id="IPR019325">
    <property type="entry name" value="NEDD4/Bsd2"/>
</dbReference>
<dbReference type="GO" id="GO:0005794">
    <property type="term" value="C:Golgi apparatus"/>
    <property type="evidence" value="ECO:0007669"/>
    <property type="project" value="TreeGrafter"/>
</dbReference>
<proteinExistence type="predicted"/>
<dbReference type="PANTHER" id="PTHR13396:SF5">
    <property type="entry name" value="NEDD4 FAMILY INTERACTING PROTEIN"/>
    <property type="match status" value="1"/>
</dbReference>
<evidence type="ECO:0000256" key="2">
    <source>
        <dbReference type="ARBA" id="ARBA00022692"/>
    </source>
</evidence>
<dbReference type="EMBL" id="JAAAUY010001190">
    <property type="protein sequence ID" value="KAF9323910.1"/>
    <property type="molecule type" value="Genomic_DNA"/>
</dbReference>
<accession>A0A9P5SDI1</accession>
<dbReference type="GO" id="GO:0007034">
    <property type="term" value="P:vacuolar transport"/>
    <property type="evidence" value="ECO:0007669"/>
    <property type="project" value="InterPro"/>
</dbReference>
<keyword evidence="2 6" id="KW-0812">Transmembrane</keyword>
<evidence type="ECO:0000313" key="8">
    <source>
        <dbReference type="Proteomes" id="UP000696485"/>
    </source>
</evidence>
<keyword evidence="8" id="KW-1185">Reference proteome</keyword>
<feature type="region of interest" description="Disordered" evidence="5">
    <location>
        <begin position="1"/>
        <end position="75"/>
    </location>
</feature>
<comment type="subcellular location">
    <subcellularLocation>
        <location evidence="1">Membrane</location>
        <topology evidence="1">Multi-pass membrane protein</topology>
    </subcellularLocation>
</comment>
<dbReference type="GO" id="GO:0006511">
    <property type="term" value="P:ubiquitin-dependent protein catabolic process"/>
    <property type="evidence" value="ECO:0007669"/>
    <property type="project" value="TreeGrafter"/>
</dbReference>
<dbReference type="Pfam" id="PF10176">
    <property type="entry name" value="NEDD4_Bsd2"/>
    <property type="match status" value="1"/>
</dbReference>
<evidence type="ECO:0008006" key="9">
    <source>
        <dbReference type="Google" id="ProtNLM"/>
    </source>
</evidence>
<evidence type="ECO:0000313" key="7">
    <source>
        <dbReference type="EMBL" id="KAF9323910.1"/>
    </source>
</evidence>
<dbReference type="GO" id="GO:0031398">
    <property type="term" value="P:positive regulation of protein ubiquitination"/>
    <property type="evidence" value="ECO:0007669"/>
    <property type="project" value="TreeGrafter"/>
</dbReference>
<dbReference type="AlphaFoldDB" id="A0A9P5SDI1"/>
<dbReference type="GO" id="GO:0005783">
    <property type="term" value="C:endoplasmic reticulum"/>
    <property type="evidence" value="ECO:0007669"/>
    <property type="project" value="TreeGrafter"/>
</dbReference>
<protein>
    <recommendedName>
        <fullName evidence="9">Metal homeostatis protein bsd2</fullName>
    </recommendedName>
</protein>
<feature type="transmembrane region" description="Helical" evidence="6">
    <location>
        <begin position="349"/>
        <end position="367"/>
    </location>
</feature>
<evidence type="ECO:0000256" key="6">
    <source>
        <dbReference type="SAM" id="Phobius"/>
    </source>
</evidence>
<dbReference type="PANTHER" id="PTHR13396">
    <property type="entry name" value="NEDD4 FAMILY INTERACTING PROTEIN 1/2"/>
    <property type="match status" value="1"/>
</dbReference>
<dbReference type="GO" id="GO:0048471">
    <property type="term" value="C:perinuclear region of cytoplasm"/>
    <property type="evidence" value="ECO:0007669"/>
    <property type="project" value="TreeGrafter"/>
</dbReference>
<dbReference type="Proteomes" id="UP000696485">
    <property type="component" value="Unassembled WGS sequence"/>
</dbReference>
<feature type="compositionally biased region" description="Basic and acidic residues" evidence="5">
    <location>
        <begin position="117"/>
        <end position="126"/>
    </location>
</feature>
<feature type="transmembrane region" description="Helical" evidence="6">
    <location>
        <begin position="270"/>
        <end position="293"/>
    </location>
</feature>
<keyword evidence="3 6" id="KW-1133">Transmembrane helix</keyword>
<evidence type="ECO:0000256" key="3">
    <source>
        <dbReference type="ARBA" id="ARBA00022989"/>
    </source>
</evidence>
<reference evidence="7" key="1">
    <citation type="journal article" date="2020" name="Fungal Divers.">
        <title>Resolving the Mortierellaceae phylogeny through synthesis of multi-gene phylogenetics and phylogenomics.</title>
        <authorList>
            <person name="Vandepol N."/>
            <person name="Liber J."/>
            <person name="Desiro A."/>
            <person name="Na H."/>
            <person name="Kennedy M."/>
            <person name="Barry K."/>
            <person name="Grigoriev I.V."/>
            <person name="Miller A.N."/>
            <person name="O'Donnell K."/>
            <person name="Stajich J.E."/>
            <person name="Bonito G."/>
        </authorList>
    </citation>
    <scope>NUCLEOTIDE SEQUENCE</scope>
    <source>
        <strain evidence="7">NVP1</strain>
    </source>
</reference>
<evidence type="ECO:0000256" key="5">
    <source>
        <dbReference type="SAM" id="MobiDB-lite"/>
    </source>
</evidence>
<evidence type="ECO:0000256" key="4">
    <source>
        <dbReference type="ARBA" id="ARBA00023136"/>
    </source>
</evidence>
<dbReference type="GO" id="GO:0016020">
    <property type="term" value="C:membrane"/>
    <property type="evidence" value="ECO:0007669"/>
    <property type="project" value="UniProtKB-SubCell"/>
</dbReference>
<feature type="region of interest" description="Disordered" evidence="5">
    <location>
        <begin position="92"/>
        <end position="165"/>
    </location>
</feature>
<feature type="compositionally biased region" description="Low complexity" evidence="5">
    <location>
        <begin position="146"/>
        <end position="163"/>
    </location>
</feature>
<dbReference type="GO" id="GO:0030001">
    <property type="term" value="P:metal ion transport"/>
    <property type="evidence" value="ECO:0007669"/>
    <property type="project" value="InterPro"/>
</dbReference>
<gene>
    <name evidence="7" type="ORF">BG006_001029</name>
</gene>
<dbReference type="CDD" id="cd22212">
    <property type="entry name" value="NDFIP-like"/>
    <property type="match status" value="1"/>
</dbReference>
<evidence type="ECO:0000256" key="1">
    <source>
        <dbReference type="ARBA" id="ARBA00004141"/>
    </source>
</evidence>